<keyword evidence="2" id="KW-1185">Reference proteome</keyword>
<comment type="caution">
    <text evidence="1">The sequence shown here is derived from an EMBL/GenBank/DDBJ whole genome shotgun (WGS) entry which is preliminary data.</text>
</comment>
<evidence type="ECO:0000313" key="2">
    <source>
        <dbReference type="Proteomes" id="UP000192596"/>
    </source>
</evidence>
<proteinExistence type="predicted"/>
<dbReference type="OrthoDB" id="3762912at2759"/>
<name>A0A1V8SS80_9PEZI</name>
<gene>
    <name evidence="1" type="ORF">B0A48_12392</name>
</gene>
<dbReference type="InParanoid" id="A0A1V8SS80"/>
<dbReference type="Proteomes" id="UP000192596">
    <property type="component" value="Unassembled WGS sequence"/>
</dbReference>
<protein>
    <submittedName>
        <fullName evidence="1">Uncharacterized protein</fullName>
    </submittedName>
</protein>
<accession>A0A1V8SS80</accession>
<evidence type="ECO:0000313" key="1">
    <source>
        <dbReference type="EMBL" id="OQO01919.1"/>
    </source>
</evidence>
<dbReference type="AlphaFoldDB" id="A0A1V8SS80"/>
<sequence length="274" mass="30717">MAKAASYRHVVTGPAPEVSTLPPNMECAAALEYVGLRPDFAEEIYTRWCYARRRIDNADSLFDYVKTPRLYVPELQRRGFSDSVVLDKIGLTSCTGCRVDTFRIQTHEGYDWYSPGATLCTTPNRRVAEGVQMYARSRVPFGESLIVKTELPDTFFAELQQSGDLDPGLSIRAKCPRCDFSSSTDPDLSHKIARAELLIGSMHADRYEALSAVDPELAQDRLDDDTFTIQTGKTLQWLILNDKATVSLQAQLRAKHGAIHVDVYAPTRPDRPRL</sequence>
<dbReference type="EMBL" id="NAJO01000029">
    <property type="protein sequence ID" value="OQO01919.1"/>
    <property type="molecule type" value="Genomic_DNA"/>
</dbReference>
<reference evidence="2" key="1">
    <citation type="submission" date="2017-03" db="EMBL/GenBank/DDBJ databases">
        <title>Genomes of endolithic fungi from Antarctica.</title>
        <authorList>
            <person name="Coleine C."/>
            <person name="Masonjones S."/>
            <person name="Stajich J.E."/>
        </authorList>
    </citation>
    <scope>NUCLEOTIDE SEQUENCE [LARGE SCALE GENOMIC DNA]</scope>
    <source>
        <strain evidence="2">CCFEE 5527</strain>
    </source>
</reference>
<organism evidence="1 2">
    <name type="scientific">Cryoendolithus antarcticus</name>
    <dbReference type="NCBI Taxonomy" id="1507870"/>
    <lineage>
        <taxon>Eukaryota</taxon>
        <taxon>Fungi</taxon>
        <taxon>Dikarya</taxon>
        <taxon>Ascomycota</taxon>
        <taxon>Pezizomycotina</taxon>
        <taxon>Dothideomycetes</taxon>
        <taxon>Dothideomycetidae</taxon>
        <taxon>Cladosporiales</taxon>
        <taxon>Cladosporiaceae</taxon>
        <taxon>Cryoendolithus</taxon>
    </lineage>
</organism>